<feature type="transmembrane region" description="Helical" evidence="2">
    <location>
        <begin position="144"/>
        <end position="162"/>
    </location>
</feature>
<sequence length="875" mass="96458">MNSATRNPVTRSSQRHSDFESLVTSPATVESDSRNIDTADIKLKMQFALLSMAGGMVLSSGQGTESIAVIAILSAIVGFVFVDWLRIASLPPIGAYVAMGGAAAYCVKDFWSDPDRSEQQMISVALLLVLVQAVLMLQVKSRRIYEQLGVFCLLELVVAAIFNDAINYGLWLLPTALVGGCALSLLGITSTLDDVAVSPKAASSGLSDPRERPRSLVMSWLLLPLVASKDGPATIQSWSPTAAGSLLQSSTRWPWYALMTLTPAVLVISTVFFYVLPRKMDANRAPGTGKTLIGFDDQIRLEQLGHMMQNADTALRIVLTDRDTGTSYRLKNGMYLRGRTLEKYSVDLSQAISTWNSLPTGPISGAQDLPPEYFPIRRGERGAYDSVQVEITCEPMNSASLFAIAPYHNDGGQRIVTHAVDRWTLTRRDIVRPFPRIKYRFGTNAFFRGEQSDWIVSASPAERIMASDVFSISQSFRDRFRGDREPTYADQLLSINRQQMPTVVELAQTLMQQLPAAQRNSYSVAKAFQLHLATDPRYTYTVNLNAAKAEGVDPIEQFVAKDRRGHCQYFASALAMMLRSVGIPSRVIVGYRTDEYSDLGQYYIARQQHAHAWVEALIDREQMPGGITVAGQPDRGQYWLRLDPTPGQGGMQGSGTGQVDTVIDLAKNIWEEYVVDMNAERQNQAIGNREADDADGTRLAWVSSLRQKLAAFNTGDFDGETVSLKKLFSPPVAALVITVSALALLLAHFPVFRIRMFRLLRRSASGEQADTPSTAPQLSFYRDALEVLSQIGIVRGKHETPSELLRRVAQQGQSESLSQPLSILTGAFVQQRYGGRSERPDARGGSEEIQQIEGALDRLRAAVQQRRHADLTCGV</sequence>
<feature type="domain" description="Transglutaminase-like" evidence="3">
    <location>
        <begin position="559"/>
        <end position="646"/>
    </location>
</feature>
<dbReference type="GO" id="GO:0003810">
    <property type="term" value="F:protein-glutamine gamma-glutamyltransferase activity"/>
    <property type="evidence" value="ECO:0007669"/>
    <property type="project" value="UniProtKB-EC"/>
</dbReference>
<accession>A0A5C6ASH1</accession>
<dbReference type="EC" id="2.3.2.13" evidence="4"/>
<feature type="transmembrane region" description="Helical" evidence="2">
    <location>
        <begin position="255"/>
        <end position="276"/>
    </location>
</feature>
<dbReference type="PANTHER" id="PTHR42736">
    <property type="entry name" value="PROTEIN-GLUTAMINE GAMMA-GLUTAMYLTRANSFERASE"/>
    <property type="match status" value="1"/>
</dbReference>
<dbReference type="Pfam" id="PF01841">
    <property type="entry name" value="Transglut_core"/>
    <property type="match status" value="1"/>
</dbReference>
<gene>
    <name evidence="4" type="primary">tgpA_2</name>
    <name evidence="4" type="ORF">Pla52n_45060</name>
</gene>
<feature type="transmembrane region" description="Helical" evidence="2">
    <location>
        <begin position="168"/>
        <end position="188"/>
    </location>
</feature>
<dbReference type="SUPFAM" id="SSF54001">
    <property type="entry name" value="Cysteine proteinases"/>
    <property type="match status" value="1"/>
</dbReference>
<comment type="caution">
    <text evidence="4">The sequence shown here is derived from an EMBL/GenBank/DDBJ whole genome shotgun (WGS) entry which is preliminary data.</text>
</comment>
<dbReference type="SMART" id="SM00460">
    <property type="entry name" value="TGc"/>
    <property type="match status" value="1"/>
</dbReference>
<reference evidence="4 5" key="1">
    <citation type="submission" date="2019-02" db="EMBL/GenBank/DDBJ databases">
        <title>Deep-cultivation of Planctomycetes and their phenomic and genomic characterization uncovers novel biology.</title>
        <authorList>
            <person name="Wiegand S."/>
            <person name="Jogler M."/>
            <person name="Boedeker C."/>
            <person name="Pinto D."/>
            <person name="Vollmers J."/>
            <person name="Rivas-Marin E."/>
            <person name="Kohn T."/>
            <person name="Peeters S.H."/>
            <person name="Heuer A."/>
            <person name="Rast P."/>
            <person name="Oberbeckmann S."/>
            <person name="Bunk B."/>
            <person name="Jeske O."/>
            <person name="Meyerdierks A."/>
            <person name="Storesund J.E."/>
            <person name="Kallscheuer N."/>
            <person name="Luecker S."/>
            <person name="Lage O.M."/>
            <person name="Pohl T."/>
            <person name="Merkel B.J."/>
            <person name="Hornburger P."/>
            <person name="Mueller R.-W."/>
            <person name="Bruemmer F."/>
            <person name="Labrenz M."/>
            <person name="Spormann A.M."/>
            <person name="Op Den Camp H."/>
            <person name="Overmann J."/>
            <person name="Amann R."/>
            <person name="Jetten M.S.M."/>
            <person name="Mascher T."/>
            <person name="Medema M.H."/>
            <person name="Devos D.P."/>
            <person name="Kaster A.-K."/>
            <person name="Ovreas L."/>
            <person name="Rohde M."/>
            <person name="Galperin M.Y."/>
            <person name="Jogler C."/>
        </authorList>
    </citation>
    <scope>NUCLEOTIDE SEQUENCE [LARGE SCALE GENOMIC DNA]</scope>
    <source>
        <strain evidence="4 5">Pla52n</strain>
    </source>
</reference>
<evidence type="ECO:0000313" key="4">
    <source>
        <dbReference type="EMBL" id="TWU01134.1"/>
    </source>
</evidence>
<proteinExistence type="predicted"/>
<organism evidence="4 5">
    <name type="scientific">Stieleria varia</name>
    <dbReference type="NCBI Taxonomy" id="2528005"/>
    <lineage>
        <taxon>Bacteria</taxon>
        <taxon>Pseudomonadati</taxon>
        <taxon>Planctomycetota</taxon>
        <taxon>Planctomycetia</taxon>
        <taxon>Pirellulales</taxon>
        <taxon>Pirellulaceae</taxon>
        <taxon>Stieleria</taxon>
    </lineage>
</organism>
<dbReference type="InterPro" id="IPR025403">
    <property type="entry name" value="TgpA-like_C"/>
</dbReference>
<feature type="transmembrane region" description="Helical" evidence="2">
    <location>
        <begin position="67"/>
        <end position="86"/>
    </location>
</feature>
<feature type="compositionally biased region" description="Polar residues" evidence="1">
    <location>
        <begin position="1"/>
        <end position="12"/>
    </location>
</feature>
<dbReference type="Pfam" id="PF13559">
    <property type="entry name" value="DUF4129"/>
    <property type="match status" value="1"/>
</dbReference>
<evidence type="ECO:0000313" key="5">
    <source>
        <dbReference type="Proteomes" id="UP000320176"/>
    </source>
</evidence>
<keyword evidence="2" id="KW-0472">Membrane</keyword>
<evidence type="ECO:0000259" key="3">
    <source>
        <dbReference type="SMART" id="SM00460"/>
    </source>
</evidence>
<evidence type="ECO:0000256" key="1">
    <source>
        <dbReference type="SAM" id="MobiDB-lite"/>
    </source>
</evidence>
<name>A0A5C6ASH1_9BACT</name>
<dbReference type="RefSeq" id="WP_197454823.1">
    <property type="nucleotide sequence ID" value="NZ_CP151726.1"/>
</dbReference>
<dbReference type="InterPro" id="IPR002931">
    <property type="entry name" value="Transglutaminase-like"/>
</dbReference>
<keyword evidence="2" id="KW-1133">Transmembrane helix</keyword>
<keyword evidence="5" id="KW-1185">Reference proteome</keyword>
<dbReference type="Gene3D" id="3.10.620.30">
    <property type="match status" value="1"/>
</dbReference>
<dbReference type="PANTHER" id="PTHR42736:SF1">
    <property type="entry name" value="PROTEIN-GLUTAMINE GAMMA-GLUTAMYLTRANSFERASE"/>
    <property type="match status" value="1"/>
</dbReference>
<dbReference type="AlphaFoldDB" id="A0A5C6ASH1"/>
<dbReference type="Proteomes" id="UP000320176">
    <property type="component" value="Unassembled WGS sequence"/>
</dbReference>
<feature type="region of interest" description="Disordered" evidence="1">
    <location>
        <begin position="1"/>
        <end position="26"/>
    </location>
</feature>
<dbReference type="InterPro" id="IPR038765">
    <property type="entry name" value="Papain-like_cys_pep_sf"/>
</dbReference>
<dbReference type="Pfam" id="PF11992">
    <property type="entry name" value="TgpA_N"/>
    <property type="match status" value="1"/>
</dbReference>
<keyword evidence="4" id="KW-0808">Transferase</keyword>
<feature type="transmembrane region" description="Helical" evidence="2">
    <location>
        <begin position="117"/>
        <end position="137"/>
    </location>
</feature>
<keyword evidence="2" id="KW-0812">Transmembrane</keyword>
<feature type="transmembrane region" description="Helical" evidence="2">
    <location>
        <begin position="732"/>
        <end position="752"/>
    </location>
</feature>
<dbReference type="InterPro" id="IPR021878">
    <property type="entry name" value="TgpA_N"/>
</dbReference>
<dbReference type="EMBL" id="SJPN01000005">
    <property type="protein sequence ID" value="TWU01134.1"/>
    <property type="molecule type" value="Genomic_DNA"/>
</dbReference>
<keyword evidence="4" id="KW-0012">Acyltransferase</keyword>
<evidence type="ECO:0000256" key="2">
    <source>
        <dbReference type="SAM" id="Phobius"/>
    </source>
</evidence>
<dbReference type="InterPro" id="IPR052901">
    <property type="entry name" value="Bact_TGase-like"/>
</dbReference>
<protein>
    <submittedName>
        <fullName evidence="4">Protein-glutamine gamma-glutamyltransferase</fullName>
        <ecNumber evidence="4">2.3.2.13</ecNumber>
    </submittedName>
</protein>